<gene>
    <name evidence="2" type="ORF">E2562_035376</name>
</gene>
<keyword evidence="3" id="KW-1185">Reference proteome</keyword>
<dbReference type="EMBL" id="SPHZ02000005">
    <property type="protein sequence ID" value="KAF0920477.1"/>
    <property type="molecule type" value="Genomic_DNA"/>
</dbReference>
<reference evidence="2 3" key="1">
    <citation type="submission" date="2019-11" db="EMBL/GenBank/DDBJ databases">
        <title>Whole genome sequence of Oryza granulata.</title>
        <authorList>
            <person name="Li W."/>
        </authorList>
    </citation>
    <scope>NUCLEOTIDE SEQUENCE [LARGE SCALE GENOMIC DNA]</scope>
    <source>
        <strain evidence="3">cv. Menghai</strain>
        <tissue evidence="2">Leaf</tissue>
    </source>
</reference>
<accession>A0A6G1E6Y7</accession>
<evidence type="ECO:0000256" key="1">
    <source>
        <dbReference type="SAM" id="MobiDB-lite"/>
    </source>
</evidence>
<proteinExistence type="predicted"/>
<organism evidence="2 3">
    <name type="scientific">Oryza meyeriana var. granulata</name>
    <dbReference type="NCBI Taxonomy" id="110450"/>
    <lineage>
        <taxon>Eukaryota</taxon>
        <taxon>Viridiplantae</taxon>
        <taxon>Streptophyta</taxon>
        <taxon>Embryophyta</taxon>
        <taxon>Tracheophyta</taxon>
        <taxon>Spermatophyta</taxon>
        <taxon>Magnoliopsida</taxon>
        <taxon>Liliopsida</taxon>
        <taxon>Poales</taxon>
        <taxon>Poaceae</taxon>
        <taxon>BOP clade</taxon>
        <taxon>Oryzoideae</taxon>
        <taxon>Oryzeae</taxon>
        <taxon>Oryzinae</taxon>
        <taxon>Oryza</taxon>
        <taxon>Oryza meyeriana</taxon>
    </lineage>
</organism>
<name>A0A6G1E6Y7_9ORYZ</name>
<feature type="compositionally biased region" description="Gly residues" evidence="1">
    <location>
        <begin position="97"/>
        <end position="106"/>
    </location>
</feature>
<sequence length="137" mass="14496">MDRLQEMGLKTNLQRPEVRGPPLVELALAVEHVGAVRREGSCTIVPQDGDREWQAVLEAEQRASEEDAVSPWAGEANVEVESCVGCPHDSGEARQGTGKGAGGQVGRGKMPHEEAPRGGLAVADSKDELGGRQHVAP</sequence>
<dbReference type="Proteomes" id="UP000479710">
    <property type="component" value="Unassembled WGS sequence"/>
</dbReference>
<comment type="caution">
    <text evidence="2">The sequence shown here is derived from an EMBL/GenBank/DDBJ whole genome shotgun (WGS) entry which is preliminary data.</text>
</comment>
<evidence type="ECO:0000313" key="2">
    <source>
        <dbReference type="EMBL" id="KAF0920477.1"/>
    </source>
</evidence>
<evidence type="ECO:0000313" key="3">
    <source>
        <dbReference type="Proteomes" id="UP000479710"/>
    </source>
</evidence>
<dbReference type="AlphaFoldDB" id="A0A6G1E6Y7"/>
<protein>
    <submittedName>
        <fullName evidence="2">Uncharacterized protein</fullName>
    </submittedName>
</protein>
<feature type="region of interest" description="Disordered" evidence="1">
    <location>
        <begin position="83"/>
        <end position="137"/>
    </location>
</feature>